<evidence type="ECO:0000256" key="2">
    <source>
        <dbReference type="ARBA" id="ARBA00022723"/>
    </source>
</evidence>
<dbReference type="AlphaFoldDB" id="A0A3D8S6S8"/>
<dbReference type="GO" id="GO:0008270">
    <property type="term" value="F:zinc ion binding"/>
    <property type="evidence" value="ECO:0007669"/>
    <property type="project" value="InterPro"/>
</dbReference>
<dbReference type="Gene3D" id="4.10.240.10">
    <property type="entry name" value="Zn(2)-C6 fungal-type DNA-binding domain"/>
    <property type="match status" value="1"/>
</dbReference>
<dbReference type="GO" id="GO:0006351">
    <property type="term" value="P:DNA-templated transcription"/>
    <property type="evidence" value="ECO:0007669"/>
    <property type="project" value="InterPro"/>
</dbReference>
<comment type="subcellular location">
    <subcellularLocation>
        <location evidence="1">Nucleus</location>
    </subcellularLocation>
</comment>
<keyword evidence="2" id="KW-0479">Metal-binding</keyword>
<dbReference type="InterPro" id="IPR001138">
    <property type="entry name" value="Zn2Cys6_DnaBD"/>
</dbReference>
<evidence type="ECO:0000256" key="3">
    <source>
        <dbReference type="ARBA" id="ARBA00023015"/>
    </source>
</evidence>
<dbReference type="InterPro" id="IPR007219">
    <property type="entry name" value="XnlR_reg_dom"/>
</dbReference>
<evidence type="ECO:0000256" key="6">
    <source>
        <dbReference type="ARBA" id="ARBA00023242"/>
    </source>
</evidence>
<dbReference type="OrthoDB" id="435881at2759"/>
<dbReference type="CDD" id="cd00067">
    <property type="entry name" value="GAL4"/>
    <property type="match status" value="1"/>
</dbReference>
<dbReference type="SMART" id="SM00066">
    <property type="entry name" value="GAL4"/>
    <property type="match status" value="1"/>
</dbReference>
<dbReference type="SUPFAM" id="SSF57701">
    <property type="entry name" value="Zn2/Cys6 DNA-binding domain"/>
    <property type="match status" value="1"/>
</dbReference>
<evidence type="ECO:0000313" key="9">
    <source>
        <dbReference type="EMBL" id="RDW81771.1"/>
    </source>
</evidence>
<dbReference type="STRING" id="1810919.A0A3D8S6S8"/>
<dbReference type="SMART" id="SM00906">
    <property type="entry name" value="Fungal_trans"/>
    <property type="match status" value="1"/>
</dbReference>
<dbReference type="CDD" id="cd12148">
    <property type="entry name" value="fungal_TF_MHR"/>
    <property type="match status" value="1"/>
</dbReference>
<keyword evidence="5" id="KW-0804">Transcription</keyword>
<dbReference type="EMBL" id="PVWQ01000005">
    <property type="protein sequence ID" value="RDW81771.1"/>
    <property type="molecule type" value="Genomic_DNA"/>
</dbReference>
<comment type="caution">
    <text evidence="9">The sequence shown here is derived from an EMBL/GenBank/DDBJ whole genome shotgun (WGS) entry which is preliminary data.</text>
</comment>
<reference evidence="9 10" key="1">
    <citation type="journal article" date="2018" name="IMA Fungus">
        <title>IMA Genome-F 9: Draft genome sequence of Annulohypoxylon stygium, Aspergillus mulundensis, Berkeleyomyces basicola (syn. Thielaviopsis basicola), Ceratocystis smalleyi, two Cercospora beticola strains, Coleophoma cylindrospora, Fusarium fracticaudum, Phialophora cf. hyalina, and Morchella septimelata.</title>
        <authorList>
            <person name="Wingfield B.D."/>
            <person name="Bills G.F."/>
            <person name="Dong Y."/>
            <person name="Huang W."/>
            <person name="Nel W.J."/>
            <person name="Swalarsk-Parry B.S."/>
            <person name="Vaghefi N."/>
            <person name="Wilken P.M."/>
            <person name="An Z."/>
            <person name="de Beer Z.W."/>
            <person name="De Vos L."/>
            <person name="Chen L."/>
            <person name="Duong T.A."/>
            <person name="Gao Y."/>
            <person name="Hammerbacher A."/>
            <person name="Kikkert J.R."/>
            <person name="Li Y."/>
            <person name="Li H."/>
            <person name="Li K."/>
            <person name="Li Q."/>
            <person name="Liu X."/>
            <person name="Ma X."/>
            <person name="Naidoo K."/>
            <person name="Pethybridge S.J."/>
            <person name="Sun J."/>
            <person name="Steenkamp E.T."/>
            <person name="van der Nest M.A."/>
            <person name="van Wyk S."/>
            <person name="Wingfield M.J."/>
            <person name="Xiong C."/>
            <person name="Yue Q."/>
            <person name="Zhang X."/>
        </authorList>
    </citation>
    <scope>NUCLEOTIDE SEQUENCE [LARGE SCALE GENOMIC DNA]</scope>
    <source>
        <strain evidence="9 10">DSM 5745</strain>
    </source>
</reference>
<dbReference type="Pfam" id="PF00172">
    <property type="entry name" value="Zn_clus"/>
    <property type="match status" value="1"/>
</dbReference>
<dbReference type="InterPro" id="IPR050613">
    <property type="entry name" value="Sec_Metabolite_Reg"/>
</dbReference>
<feature type="region of interest" description="Disordered" evidence="7">
    <location>
        <begin position="86"/>
        <end position="107"/>
    </location>
</feature>
<dbReference type="PANTHER" id="PTHR31001">
    <property type="entry name" value="UNCHARACTERIZED TRANSCRIPTIONAL REGULATORY PROTEIN"/>
    <property type="match status" value="1"/>
</dbReference>
<evidence type="ECO:0000313" key="10">
    <source>
        <dbReference type="Proteomes" id="UP000256690"/>
    </source>
</evidence>
<dbReference type="InterPro" id="IPR036864">
    <property type="entry name" value="Zn2-C6_fun-type_DNA-bd_sf"/>
</dbReference>
<evidence type="ECO:0000259" key="8">
    <source>
        <dbReference type="PROSITE" id="PS50048"/>
    </source>
</evidence>
<dbReference type="RefSeq" id="XP_026604824.1">
    <property type="nucleotide sequence ID" value="XM_026747344.1"/>
</dbReference>
<dbReference type="GeneID" id="38115698"/>
<feature type="region of interest" description="Disordered" evidence="7">
    <location>
        <begin position="1"/>
        <end position="21"/>
    </location>
</feature>
<dbReference type="PANTHER" id="PTHR31001:SF50">
    <property type="entry name" value="ZN(II)2CYS6 TRANSCRIPTION FACTOR (EUROFUNG)"/>
    <property type="match status" value="1"/>
</dbReference>
<keyword evidence="4" id="KW-0238">DNA-binding</keyword>
<evidence type="ECO:0000256" key="4">
    <source>
        <dbReference type="ARBA" id="ARBA00023125"/>
    </source>
</evidence>
<accession>A0A3D8S6S8</accession>
<evidence type="ECO:0000256" key="1">
    <source>
        <dbReference type="ARBA" id="ARBA00004123"/>
    </source>
</evidence>
<dbReference type="GO" id="GO:0000981">
    <property type="term" value="F:DNA-binding transcription factor activity, RNA polymerase II-specific"/>
    <property type="evidence" value="ECO:0007669"/>
    <property type="project" value="InterPro"/>
</dbReference>
<dbReference type="GO" id="GO:0003677">
    <property type="term" value="F:DNA binding"/>
    <property type="evidence" value="ECO:0007669"/>
    <property type="project" value="UniProtKB-KW"/>
</dbReference>
<name>A0A3D8S6S8_9EURO</name>
<dbReference type="PROSITE" id="PS50048">
    <property type="entry name" value="ZN2_CY6_FUNGAL_2"/>
    <property type="match status" value="1"/>
</dbReference>
<gene>
    <name evidence="9" type="ORF">DSM5745_05328</name>
</gene>
<evidence type="ECO:0000256" key="7">
    <source>
        <dbReference type="SAM" id="MobiDB-lite"/>
    </source>
</evidence>
<dbReference type="GO" id="GO:0005634">
    <property type="term" value="C:nucleus"/>
    <property type="evidence" value="ECO:0007669"/>
    <property type="project" value="UniProtKB-SubCell"/>
</dbReference>
<keyword evidence="6" id="KW-0539">Nucleus</keyword>
<protein>
    <submittedName>
        <fullName evidence="9">Putative C6 transcription factor</fullName>
    </submittedName>
</protein>
<dbReference type="Pfam" id="PF04082">
    <property type="entry name" value="Fungal_trans"/>
    <property type="match status" value="1"/>
</dbReference>
<dbReference type="Proteomes" id="UP000256690">
    <property type="component" value="Unassembled WGS sequence"/>
</dbReference>
<organism evidence="9 10">
    <name type="scientific">Aspergillus mulundensis</name>
    <dbReference type="NCBI Taxonomy" id="1810919"/>
    <lineage>
        <taxon>Eukaryota</taxon>
        <taxon>Fungi</taxon>
        <taxon>Dikarya</taxon>
        <taxon>Ascomycota</taxon>
        <taxon>Pezizomycotina</taxon>
        <taxon>Eurotiomycetes</taxon>
        <taxon>Eurotiomycetidae</taxon>
        <taxon>Eurotiales</taxon>
        <taxon>Aspergillaceae</taxon>
        <taxon>Aspergillus</taxon>
        <taxon>Aspergillus subgen. Nidulantes</taxon>
    </lineage>
</organism>
<sequence>MEFSARPSPRTVNKEADVSKRSCTRCNQKKLGCDRNHPCGRCLKAGAECLYPGNKRAPRKLKRPPISEIIDQLGELQEEVERLRSASGVPSAEPVGHSPQPGHGIDHHGRIEWQETAKGRLVVSGGRSWYVGDEASVILGDKIQELRELCDGHSDEESMAHASSPSTKPMTLVATKGFDQTANPNVDNNRYLQLPRIQTLWRIYQENVAPMIAILHVPSISAKLGESCAESESELEPGYKALLLAVGFAAVVSMTTQQCLSVLGEDHDACIHEYRVVAEQALAEANLVSTTDMQVLQAAVLFLLCLRRCADLQLIWAQAAIVVRVAQRQGLHRDGQQLGLAPFETEMRRRLWWHICILDMLCSEDQGTDTQIWPGMFDTKLPTNIDCNDLTQNMPSLPLPQKGYTDIALCIIQCEIMPVLHWFGKYVGHNAQQASSSEKEELLSHLANRFETEYLHNLDFDNPIEWLTAVIVRLTLSKAWLVHRISTSTAHQGPDAAAANDEIFTMAIEIVKFAMLLESNKTTTQWAWLAGTYKQRHVVAFILSELCERQITPETDYAWGVVRQLYDKWVREGTPSNAMLQEPLKRLMERAARSRDQKTH</sequence>
<keyword evidence="3" id="KW-0805">Transcription regulation</keyword>
<keyword evidence="10" id="KW-1185">Reference proteome</keyword>
<proteinExistence type="predicted"/>
<evidence type="ECO:0000256" key="5">
    <source>
        <dbReference type="ARBA" id="ARBA00023163"/>
    </source>
</evidence>
<feature type="domain" description="Zn(2)-C6 fungal-type" evidence="8">
    <location>
        <begin position="22"/>
        <end position="51"/>
    </location>
</feature>